<feature type="domain" description="KRAB" evidence="1">
    <location>
        <begin position="1"/>
        <end position="56"/>
    </location>
</feature>
<dbReference type="PROSITE" id="PS50805">
    <property type="entry name" value="KRAB"/>
    <property type="match status" value="1"/>
</dbReference>
<dbReference type="GeneTree" id="ENSGT01000000215090"/>
<keyword evidence="3" id="KW-1185">Reference proteome</keyword>
<evidence type="ECO:0000259" key="1">
    <source>
        <dbReference type="PROSITE" id="PS50805"/>
    </source>
</evidence>
<name>A0A674IBL4_9SAUR</name>
<proteinExistence type="predicted"/>
<dbReference type="InterPro" id="IPR001909">
    <property type="entry name" value="KRAB"/>
</dbReference>
<dbReference type="Proteomes" id="UP000472274">
    <property type="component" value="Unplaced"/>
</dbReference>
<dbReference type="InParanoid" id="A0A674IBL4"/>
<dbReference type="Ensembl" id="ENSTMTT00000007012.1">
    <property type="protein sequence ID" value="ENSTMTP00000006786.1"/>
    <property type="gene ID" value="ENSTMTG00000004957.1"/>
</dbReference>
<evidence type="ECO:0000313" key="3">
    <source>
        <dbReference type="Proteomes" id="UP000472274"/>
    </source>
</evidence>
<protein>
    <recommendedName>
        <fullName evidence="1">KRAB domain-containing protein</fullName>
    </recommendedName>
</protein>
<sequence length="132" mass="14849">MSQVSLGKNLGDCDPACPTHPLFTGFPVSKPDVISQLERGEEPWVRDLYDSEKKVLLKAACTGEELVKPTQKQSEHIGNIWDALQRPLAPYRLTDVLEHKLSLVNTHFVRRMCMTNWVFNHGSLCSNTSVSL</sequence>
<organism evidence="2 3">
    <name type="scientific">Terrapene triunguis</name>
    <name type="common">Three-toed box turtle</name>
    <dbReference type="NCBI Taxonomy" id="2587831"/>
    <lineage>
        <taxon>Eukaryota</taxon>
        <taxon>Metazoa</taxon>
        <taxon>Chordata</taxon>
        <taxon>Craniata</taxon>
        <taxon>Vertebrata</taxon>
        <taxon>Euteleostomi</taxon>
        <taxon>Archelosauria</taxon>
        <taxon>Testudinata</taxon>
        <taxon>Testudines</taxon>
        <taxon>Cryptodira</taxon>
        <taxon>Durocryptodira</taxon>
        <taxon>Testudinoidea</taxon>
        <taxon>Emydidae</taxon>
        <taxon>Terrapene</taxon>
    </lineage>
</organism>
<reference evidence="2" key="2">
    <citation type="submission" date="2025-09" db="UniProtKB">
        <authorList>
            <consortium name="Ensembl"/>
        </authorList>
    </citation>
    <scope>IDENTIFICATION</scope>
</reference>
<dbReference type="AlphaFoldDB" id="A0A674IBL4"/>
<accession>A0A674IBL4</accession>
<dbReference type="GO" id="GO:0006355">
    <property type="term" value="P:regulation of DNA-templated transcription"/>
    <property type="evidence" value="ECO:0007669"/>
    <property type="project" value="InterPro"/>
</dbReference>
<evidence type="ECO:0000313" key="2">
    <source>
        <dbReference type="Ensembl" id="ENSTMTP00000006786.1"/>
    </source>
</evidence>
<reference evidence="2" key="1">
    <citation type="submission" date="2025-08" db="UniProtKB">
        <authorList>
            <consortium name="Ensembl"/>
        </authorList>
    </citation>
    <scope>IDENTIFICATION</scope>
</reference>